<name>A0AA39GR26_SARSR</name>
<keyword evidence="5 8" id="KW-1133">Transmembrane helix</keyword>
<feature type="domain" description="Major facilitator superfamily (MFS) profile" evidence="10">
    <location>
        <begin position="13"/>
        <end position="469"/>
    </location>
</feature>
<keyword evidence="12" id="KW-1185">Reference proteome</keyword>
<dbReference type="GO" id="GO:0005351">
    <property type="term" value="F:carbohydrate:proton symporter activity"/>
    <property type="evidence" value="ECO:0007669"/>
    <property type="project" value="TreeGrafter"/>
</dbReference>
<dbReference type="InterPro" id="IPR003663">
    <property type="entry name" value="Sugar/inositol_transpt"/>
</dbReference>
<feature type="transmembrane region" description="Helical" evidence="8">
    <location>
        <begin position="443"/>
        <end position="465"/>
    </location>
</feature>
<dbReference type="PROSITE" id="PS50850">
    <property type="entry name" value="MFS"/>
    <property type="match status" value="1"/>
</dbReference>
<feature type="transmembrane region" description="Helical" evidence="8">
    <location>
        <begin position="379"/>
        <end position="402"/>
    </location>
</feature>
<dbReference type="PANTHER" id="PTHR48022">
    <property type="entry name" value="PLASTIDIC GLUCOSE TRANSPORTER 4"/>
    <property type="match status" value="1"/>
</dbReference>
<dbReference type="Gene3D" id="1.20.1250.20">
    <property type="entry name" value="MFS general substrate transporter like domains"/>
    <property type="match status" value="1"/>
</dbReference>
<feature type="transmembrane region" description="Helical" evidence="8">
    <location>
        <begin position="345"/>
        <end position="367"/>
    </location>
</feature>
<dbReference type="AlphaFoldDB" id="A0AA39GR26"/>
<protein>
    <recommendedName>
        <fullName evidence="10">Major facilitator superfamily (MFS) profile domain-containing protein</fullName>
    </recommendedName>
</protein>
<dbReference type="EMBL" id="JAPDFR010000001">
    <property type="protein sequence ID" value="KAK0391866.1"/>
    <property type="molecule type" value="Genomic_DNA"/>
</dbReference>
<dbReference type="SUPFAM" id="SSF103473">
    <property type="entry name" value="MFS general substrate transporter"/>
    <property type="match status" value="1"/>
</dbReference>
<comment type="similarity">
    <text evidence="2 7">Belongs to the major facilitator superfamily. Sugar transporter (TC 2.A.1.1) family.</text>
</comment>
<keyword evidence="6 8" id="KW-0472">Membrane</keyword>
<dbReference type="InterPro" id="IPR050360">
    <property type="entry name" value="MFS_Sugar_Transporters"/>
</dbReference>
<dbReference type="Proteomes" id="UP001175261">
    <property type="component" value="Unassembled WGS sequence"/>
</dbReference>
<accession>A0AA39GR26</accession>
<evidence type="ECO:0000256" key="3">
    <source>
        <dbReference type="ARBA" id="ARBA00022448"/>
    </source>
</evidence>
<evidence type="ECO:0000256" key="5">
    <source>
        <dbReference type="ARBA" id="ARBA00022989"/>
    </source>
</evidence>
<evidence type="ECO:0000256" key="6">
    <source>
        <dbReference type="ARBA" id="ARBA00023136"/>
    </source>
</evidence>
<dbReference type="GO" id="GO:0016020">
    <property type="term" value="C:membrane"/>
    <property type="evidence" value="ECO:0007669"/>
    <property type="project" value="UniProtKB-SubCell"/>
</dbReference>
<keyword evidence="3 7" id="KW-0813">Transport</keyword>
<evidence type="ECO:0000256" key="2">
    <source>
        <dbReference type="ARBA" id="ARBA00010992"/>
    </source>
</evidence>
<comment type="caution">
    <text evidence="11">The sequence shown here is derived from an EMBL/GenBank/DDBJ whole genome shotgun (WGS) entry which is preliminary data.</text>
</comment>
<comment type="subcellular location">
    <subcellularLocation>
        <location evidence="1">Membrane</location>
        <topology evidence="1">Multi-pass membrane protein</topology>
    </subcellularLocation>
</comment>
<feature type="transmembrane region" description="Helical" evidence="8">
    <location>
        <begin position="414"/>
        <end position="431"/>
    </location>
</feature>
<dbReference type="InterPro" id="IPR036259">
    <property type="entry name" value="MFS_trans_sf"/>
</dbReference>
<feature type="signal peptide" evidence="9">
    <location>
        <begin position="1"/>
        <end position="21"/>
    </location>
</feature>
<evidence type="ECO:0000256" key="8">
    <source>
        <dbReference type="SAM" id="Phobius"/>
    </source>
</evidence>
<feature type="transmembrane region" description="Helical" evidence="8">
    <location>
        <begin position="320"/>
        <end position="338"/>
    </location>
</feature>
<reference evidence="11" key="1">
    <citation type="submission" date="2022-10" db="EMBL/GenBank/DDBJ databases">
        <title>Determination and structural analysis of whole genome sequence of Sarocladium strictum F4-1.</title>
        <authorList>
            <person name="Hu L."/>
            <person name="Jiang Y."/>
        </authorList>
    </citation>
    <scope>NUCLEOTIDE SEQUENCE</scope>
    <source>
        <strain evidence="11">F4-1</strain>
    </source>
</reference>
<keyword evidence="9" id="KW-0732">Signal</keyword>
<feature type="transmembrane region" description="Helical" evidence="8">
    <location>
        <begin position="95"/>
        <end position="116"/>
    </location>
</feature>
<evidence type="ECO:0000259" key="10">
    <source>
        <dbReference type="PROSITE" id="PS50850"/>
    </source>
</evidence>
<dbReference type="NCBIfam" id="TIGR00879">
    <property type="entry name" value="SP"/>
    <property type="match status" value="1"/>
</dbReference>
<evidence type="ECO:0000313" key="12">
    <source>
        <dbReference type="Proteomes" id="UP001175261"/>
    </source>
</evidence>
<organism evidence="11 12">
    <name type="scientific">Sarocladium strictum</name>
    <name type="common">Black bundle disease fungus</name>
    <name type="synonym">Acremonium strictum</name>
    <dbReference type="NCBI Taxonomy" id="5046"/>
    <lineage>
        <taxon>Eukaryota</taxon>
        <taxon>Fungi</taxon>
        <taxon>Dikarya</taxon>
        <taxon>Ascomycota</taxon>
        <taxon>Pezizomycotina</taxon>
        <taxon>Sordariomycetes</taxon>
        <taxon>Hypocreomycetidae</taxon>
        <taxon>Hypocreales</taxon>
        <taxon>Sarocladiaceae</taxon>
        <taxon>Sarocladium</taxon>
    </lineage>
</organism>
<evidence type="ECO:0000256" key="1">
    <source>
        <dbReference type="ARBA" id="ARBA00004141"/>
    </source>
</evidence>
<evidence type="ECO:0000313" key="11">
    <source>
        <dbReference type="EMBL" id="KAK0391866.1"/>
    </source>
</evidence>
<feature type="transmembrane region" description="Helical" evidence="8">
    <location>
        <begin position="122"/>
        <end position="139"/>
    </location>
</feature>
<dbReference type="Pfam" id="PF00083">
    <property type="entry name" value="Sugar_tr"/>
    <property type="match status" value="1"/>
</dbReference>
<feature type="transmembrane region" description="Helical" evidence="8">
    <location>
        <begin position="278"/>
        <end position="300"/>
    </location>
</feature>
<dbReference type="InterPro" id="IPR005828">
    <property type="entry name" value="MFS_sugar_transport-like"/>
</dbReference>
<dbReference type="InterPro" id="IPR020846">
    <property type="entry name" value="MFS_dom"/>
</dbReference>
<feature type="transmembrane region" description="Helical" evidence="8">
    <location>
        <begin position="184"/>
        <end position="206"/>
    </location>
</feature>
<proteinExistence type="inferred from homology"/>
<sequence>MWKFTLNPYFTLSVLVVACGSIPKGYDEGGFAGATGLLSFQRDFGLTAEQWTGSASALASRKANISSFGVLGAAFGAILALLITDRIGRLRTWQALNILWMTGFFMVTFSSGITGLMLFARIWGGLGAGGLTVVTPLFLSEIAPTKSRGMIVSIYMVILLTFLMLGFFISYATGKTMPPTRAQYQVVTAVPLIPVGLAVLASVFLVESPRWLASKGRTDLALVALAKLRNKDQTSPEVQAEFLEINEQIQSKEQSLAGTSLWTIIKEIATIRSYRIRFILGAVMQTIAQWTGGNGITYWIPTIFELAGVKGSNQSLITSGAYGAVKLFFTMIFTWGLVDVFGRRVCFMSGLFLQCITHIYMAVYMGIWIDSDNKPASDAAIASVFVYAVGWSIGLCTVQYLYGIEIYPTRIRSFCYATSMCLHWFFQFAVVRVTPNMFESLDIWGAYVFWASICAIGMVILGLMAPETKGVPMERMHELFEGPWYMTWRARLSPVSDTASNATGDGSVQDEKIARSFA</sequence>
<gene>
    <name evidence="11" type="ORF">NLU13_1364</name>
</gene>
<dbReference type="PROSITE" id="PS51257">
    <property type="entry name" value="PROKAR_LIPOPROTEIN"/>
    <property type="match status" value="1"/>
</dbReference>
<feature type="transmembrane region" description="Helical" evidence="8">
    <location>
        <begin position="65"/>
        <end position="83"/>
    </location>
</feature>
<feature type="chain" id="PRO_5041207009" description="Major facilitator superfamily (MFS) profile domain-containing protein" evidence="9">
    <location>
        <begin position="22"/>
        <end position="518"/>
    </location>
</feature>
<dbReference type="PRINTS" id="PR00171">
    <property type="entry name" value="SUGRTRNSPORT"/>
</dbReference>
<keyword evidence="4 8" id="KW-0812">Transmembrane</keyword>
<evidence type="ECO:0000256" key="9">
    <source>
        <dbReference type="SAM" id="SignalP"/>
    </source>
</evidence>
<evidence type="ECO:0000256" key="7">
    <source>
        <dbReference type="RuleBase" id="RU003346"/>
    </source>
</evidence>
<dbReference type="PANTHER" id="PTHR48022:SF43">
    <property type="entry name" value="QUINATE TRANSPORTER, PUTATIVE (AFU_ORTHOLOGUE AFUA_1G16230)-RELATED"/>
    <property type="match status" value="1"/>
</dbReference>
<evidence type="ECO:0000256" key="4">
    <source>
        <dbReference type="ARBA" id="ARBA00022692"/>
    </source>
</evidence>
<feature type="transmembrane region" description="Helical" evidence="8">
    <location>
        <begin position="151"/>
        <end position="172"/>
    </location>
</feature>